<evidence type="ECO:0000313" key="3">
    <source>
        <dbReference type="Proteomes" id="UP000244956"/>
    </source>
</evidence>
<comment type="caution">
    <text evidence="2">The sequence shown here is derived from an EMBL/GenBank/DDBJ whole genome shotgun (WGS) entry which is preliminary data.</text>
</comment>
<organism evidence="2 3">
    <name type="scientific">Marinilabilia rubra</name>
    <dbReference type="NCBI Taxonomy" id="2162893"/>
    <lineage>
        <taxon>Bacteria</taxon>
        <taxon>Pseudomonadati</taxon>
        <taxon>Bacteroidota</taxon>
        <taxon>Bacteroidia</taxon>
        <taxon>Marinilabiliales</taxon>
        <taxon>Marinilabiliaceae</taxon>
        <taxon>Marinilabilia</taxon>
    </lineage>
</organism>
<dbReference type="EMBL" id="QEWP01000011">
    <property type="protein sequence ID" value="PWD98839.1"/>
    <property type="molecule type" value="Genomic_DNA"/>
</dbReference>
<dbReference type="OrthoDB" id="280278at2"/>
<dbReference type="Gene3D" id="3.30.420.130">
    <property type="entry name" value="Dinitrogenase iron-molybdenum cofactor biosynthesis domain"/>
    <property type="match status" value="1"/>
</dbReference>
<dbReference type="InterPro" id="IPR003731">
    <property type="entry name" value="Di-Nase_FeMo-co_biosynth"/>
</dbReference>
<accession>A0A2U2B6Y1</accession>
<sequence>MMKRVAIPVVQGLLSSHFGHCQVFYVADIEDGKIVGEQELVPPPHAPGVIPKWLGGEGINVVLVGGIGQKAVDIFKQFNVEPIIGVPEKSPAELINDYMSGDLVAGINQCSH</sequence>
<dbReference type="Proteomes" id="UP000244956">
    <property type="component" value="Unassembled WGS sequence"/>
</dbReference>
<dbReference type="PANTHER" id="PTHR42983">
    <property type="entry name" value="DINITROGENASE IRON-MOLYBDENUM COFACTOR PROTEIN-RELATED"/>
    <property type="match status" value="1"/>
</dbReference>
<evidence type="ECO:0000259" key="1">
    <source>
        <dbReference type="Pfam" id="PF02579"/>
    </source>
</evidence>
<dbReference type="InterPro" id="IPR036105">
    <property type="entry name" value="DiNase_FeMo-co_biosyn_sf"/>
</dbReference>
<gene>
    <name evidence="2" type="ORF">DDZ16_13970</name>
</gene>
<dbReference type="PANTHER" id="PTHR42983:SF1">
    <property type="entry name" value="IRON-MOLYBDENUM PROTEIN"/>
    <property type="match status" value="1"/>
</dbReference>
<reference evidence="2 3" key="1">
    <citation type="submission" date="2018-05" db="EMBL/GenBank/DDBJ databases">
        <title>Marinilabilia rubrum sp. nov., isolated from saltern sediment.</title>
        <authorList>
            <person name="Zhang R."/>
        </authorList>
    </citation>
    <scope>NUCLEOTIDE SEQUENCE [LARGE SCALE GENOMIC DNA]</scope>
    <source>
        <strain evidence="2 3">WTE16</strain>
    </source>
</reference>
<dbReference type="RefSeq" id="WP_109265100.1">
    <property type="nucleotide sequence ID" value="NZ_QEWP01000011.1"/>
</dbReference>
<dbReference type="SUPFAM" id="SSF53146">
    <property type="entry name" value="Nitrogenase accessory factor-like"/>
    <property type="match status" value="1"/>
</dbReference>
<protein>
    <submittedName>
        <fullName evidence="2">ATPase</fullName>
    </submittedName>
</protein>
<proteinExistence type="predicted"/>
<name>A0A2U2B6Y1_9BACT</name>
<evidence type="ECO:0000313" key="2">
    <source>
        <dbReference type="EMBL" id="PWD98839.1"/>
    </source>
</evidence>
<keyword evidence="3" id="KW-1185">Reference proteome</keyword>
<dbReference type="Pfam" id="PF02579">
    <property type="entry name" value="Nitro_FeMo-Co"/>
    <property type="match status" value="1"/>
</dbReference>
<dbReference type="AlphaFoldDB" id="A0A2U2B6Y1"/>
<feature type="domain" description="Dinitrogenase iron-molybdenum cofactor biosynthesis" evidence="1">
    <location>
        <begin position="14"/>
        <end position="99"/>
    </location>
</feature>